<reference evidence="2 3" key="1">
    <citation type="journal article" date="2020" name="Nat. Food">
        <title>A phased Vanilla planifolia genome enables genetic improvement of flavour and production.</title>
        <authorList>
            <person name="Hasing T."/>
            <person name="Tang H."/>
            <person name="Brym M."/>
            <person name="Khazi F."/>
            <person name="Huang T."/>
            <person name="Chambers A.H."/>
        </authorList>
    </citation>
    <scope>NUCLEOTIDE SEQUENCE [LARGE SCALE GENOMIC DNA]</scope>
    <source>
        <tissue evidence="2">Leaf</tissue>
    </source>
</reference>
<dbReference type="PROSITE" id="PS51259">
    <property type="entry name" value="MHD2"/>
    <property type="match status" value="1"/>
</dbReference>
<gene>
    <name evidence="2" type="ORF">HPP92_020808</name>
</gene>
<dbReference type="AlphaFoldDB" id="A0A835Q3I7"/>
<name>A0A835Q3I7_VANPL</name>
<sequence length="301" mass="34340">KEDLIPPLPVLTRYKKEIGIKAFVRKEVADLRSTNERNSHQINELTTQALCVRLNTLYYAVTELNKLEDSIQEQWIRKKHENLRIKHTIGDKSRDFVSPPKVSLDGCRKDMNASIGRICEFTGTKIIFWDLREPFIYNLYKPSVLESRLEHLMESFDLVLNELCDIILEPLRDRIVTGLLQASIDGLVRVLLDGGPSRIFLPADAKLLEDDLEVLKEFFISGGDGLPRGTVENLVARARPIIHLISLETRVLIDDLREVAQGGRSRYGVDSKTLLRVLCHRSDSEASHFLKKQFKIPKTAA</sequence>
<dbReference type="InterPro" id="IPR057984">
    <property type="entry name" value="PATROL1_C"/>
</dbReference>
<dbReference type="OrthoDB" id="2015333at2759"/>
<evidence type="ECO:0000313" key="3">
    <source>
        <dbReference type="Proteomes" id="UP000639772"/>
    </source>
</evidence>
<comment type="caution">
    <text evidence="2">The sequence shown here is derived from an EMBL/GenBank/DDBJ whole genome shotgun (WGS) entry which is preliminary data.</text>
</comment>
<dbReference type="EMBL" id="JADCNM010000011">
    <property type="protein sequence ID" value="KAG0462332.1"/>
    <property type="molecule type" value="Genomic_DNA"/>
</dbReference>
<accession>A0A835Q3I7</accession>
<dbReference type="PANTHER" id="PTHR31280">
    <property type="entry name" value="PROTEIN UNC-13 HOMOLOG"/>
    <property type="match status" value="1"/>
</dbReference>
<evidence type="ECO:0000313" key="2">
    <source>
        <dbReference type="EMBL" id="KAG0462332.1"/>
    </source>
</evidence>
<dbReference type="InterPro" id="IPR008528">
    <property type="entry name" value="unc-13_homologue"/>
</dbReference>
<protein>
    <recommendedName>
        <fullName evidence="1">MHD2 domain-containing protein</fullName>
    </recommendedName>
</protein>
<dbReference type="PANTHER" id="PTHR31280:SF2">
    <property type="entry name" value="PROTEIN UNC-13 HOMOLOG"/>
    <property type="match status" value="1"/>
</dbReference>
<dbReference type="Proteomes" id="UP000639772">
    <property type="component" value="Chromosome 11"/>
</dbReference>
<proteinExistence type="predicted"/>
<feature type="non-terminal residue" evidence="2">
    <location>
        <position position="301"/>
    </location>
</feature>
<evidence type="ECO:0000259" key="1">
    <source>
        <dbReference type="PROSITE" id="PS51259"/>
    </source>
</evidence>
<organism evidence="2 3">
    <name type="scientific">Vanilla planifolia</name>
    <name type="common">Vanilla</name>
    <dbReference type="NCBI Taxonomy" id="51239"/>
    <lineage>
        <taxon>Eukaryota</taxon>
        <taxon>Viridiplantae</taxon>
        <taxon>Streptophyta</taxon>
        <taxon>Embryophyta</taxon>
        <taxon>Tracheophyta</taxon>
        <taxon>Spermatophyta</taxon>
        <taxon>Magnoliopsida</taxon>
        <taxon>Liliopsida</taxon>
        <taxon>Asparagales</taxon>
        <taxon>Orchidaceae</taxon>
        <taxon>Vanilloideae</taxon>
        <taxon>Vanilleae</taxon>
        <taxon>Vanilla</taxon>
    </lineage>
</organism>
<feature type="domain" description="MHD2" evidence="1">
    <location>
        <begin position="146"/>
        <end position="256"/>
    </location>
</feature>
<dbReference type="Pfam" id="PF25761">
    <property type="entry name" value="TPR_PATROL1"/>
    <property type="match status" value="1"/>
</dbReference>
<dbReference type="InterPro" id="IPR014772">
    <property type="entry name" value="Munc13_dom-2"/>
</dbReference>